<feature type="transmembrane region" description="Helical" evidence="9">
    <location>
        <begin position="639"/>
        <end position="658"/>
    </location>
</feature>
<dbReference type="InParanoid" id="A0A1V8TKP2"/>
<comment type="subcellular location">
    <subcellularLocation>
        <location evidence="2">Golgi apparatus</location>
    </subcellularLocation>
    <subcellularLocation>
        <location evidence="1">Membrane</location>
        <topology evidence="1">Multi-pass membrane protein</topology>
    </subcellularLocation>
</comment>
<dbReference type="GO" id="GO:0072657">
    <property type="term" value="P:protein localization to membrane"/>
    <property type="evidence" value="ECO:0007669"/>
    <property type="project" value="TreeGrafter"/>
</dbReference>
<evidence type="ECO:0000256" key="4">
    <source>
        <dbReference type="ARBA" id="ARBA00022692"/>
    </source>
</evidence>
<protein>
    <recommendedName>
        <fullName evidence="9">Transmembrane 9 superfamily member</fullName>
    </recommendedName>
</protein>
<evidence type="ECO:0000256" key="6">
    <source>
        <dbReference type="ARBA" id="ARBA00022989"/>
    </source>
</evidence>
<keyword evidence="8 9" id="KW-0472">Membrane</keyword>
<dbReference type="GO" id="GO:0005794">
    <property type="term" value="C:Golgi apparatus"/>
    <property type="evidence" value="ECO:0007669"/>
    <property type="project" value="UniProtKB-SubCell"/>
</dbReference>
<reference evidence="11" key="1">
    <citation type="submission" date="2017-03" db="EMBL/GenBank/DDBJ databases">
        <title>Genomes of endolithic fungi from Antarctica.</title>
        <authorList>
            <person name="Coleine C."/>
            <person name="Masonjones S."/>
            <person name="Stajich J.E."/>
        </authorList>
    </citation>
    <scope>NUCLEOTIDE SEQUENCE [LARGE SCALE GENOMIC DNA]</scope>
    <source>
        <strain evidence="11">CCFEE 5527</strain>
    </source>
</reference>
<feature type="transmembrane region" description="Helical" evidence="9">
    <location>
        <begin position="567"/>
        <end position="587"/>
    </location>
</feature>
<feature type="transmembrane region" description="Helical" evidence="9">
    <location>
        <begin position="670"/>
        <end position="699"/>
    </location>
</feature>
<feature type="chain" id="PRO_5011817627" description="Transmembrane 9 superfamily member" evidence="9">
    <location>
        <begin position="18"/>
        <end position="709"/>
    </location>
</feature>
<dbReference type="PANTHER" id="PTHR10766:SF55">
    <property type="entry name" value="TRANSMEMBRANE 9 SUPERFAMILY MEMBER 4"/>
    <property type="match status" value="1"/>
</dbReference>
<comment type="caution">
    <text evidence="10">The sequence shown here is derived from an EMBL/GenBank/DDBJ whole genome shotgun (WGS) entry which is preliminary data.</text>
</comment>
<evidence type="ECO:0000256" key="8">
    <source>
        <dbReference type="ARBA" id="ARBA00023136"/>
    </source>
</evidence>
<dbReference type="InterPro" id="IPR004240">
    <property type="entry name" value="EMP70"/>
</dbReference>
<dbReference type="Pfam" id="PF02990">
    <property type="entry name" value="EMP70"/>
    <property type="match status" value="1"/>
</dbReference>
<feature type="transmembrane region" description="Helical" evidence="9">
    <location>
        <begin position="477"/>
        <end position="501"/>
    </location>
</feature>
<dbReference type="OrthoDB" id="1666796at2759"/>
<keyword evidence="5 9" id="KW-0732">Signal</keyword>
<dbReference type="AlphaFoldDB" id="A0A1V8TKP2"/>
<keyword evidence="4 9" id="KW-0812">Transmembrane</keyword>
<keyword evidence="7" id="KW-0333">Golgi apparatus</keyword>
<evidence type="ECO:0000256" key="5">
    <source>
        <dbReference type="ARBA" id="ARBA00022729"/>
    </source>
</evidence>
<comment type="similarity">
    <text evidence="3 9">Belongs to the nonaspanin (TM9SF) (TC 9.A.2) family.</text>
</comment>
<evidence type="ECO:0000256" key="9">
    <source>
        <dbReference type="RuleBase" id="RU363079"/>
    </source>
</evidence>
<dbReference type="GO" id="GO:0016020">
    <property type="term" value="C:membrane"/>
    <property type="evidence" value="ECO:0007669"/>
    <property type="project" value="UniProtKB-SubCell"/>
</dbReference>
<dbReference type="EMBL" id="NAJO01000006">
    <property type="protein sequence ID" value="OQO11821.1"/>
    <property type="molecule type" value="Genomic_DNA"/>
</dbReference>
<feature type="transmembrane region" description="Helical" evidence="9">
    <location>
        <begin position="513"/>
        <end position="537"/>
    </location>
</feature>
<feature type="transmembrane region" description="Helical" evidence="9">
    <location>
        <begin position="407"/>
        <end position="434"/>
    </location>
</feature>
<dbReference type="PANTHER" id="PTHR10766">
    <property type="entry name" value="TRANSMEMBRANE 9 SUPERFAMILY PROTEIN"/>
    <property type="match status" value="1"/>
</dbReference>
<evidence type="ECO:0000313" key="11">
    <source>
        <dbReference type="Proteomes" id="UP000192596"/>
    </source>
</evidence>
<accession>A0A1V8TKP2</accession>
<keyword evidence="6 9" id="KW-1133">Transmembrane helix</keyword>
<dbReference type="Proteomes" id="UP000192596">
    <property type="component" value="Unassembled WGS sequence"/>
</dbReference>
<organism evidence="10 11">
    <name type="scientific">Cryoendolithus antarcticus</name>
    <dbReference type="NCBI Taxonomy" id="1507870"/>
    <lineage>
        <taxon>Eukaryota</taxon>
        <taxon>Fungi</taxon>
        <taxon>Dikarya</taxon>
        <taxon>Ascomycota</taxon>
        <taxon>Pezizomycotina</taxon>
        <taxon>Dothideomycetes</taxon>
        <taxon>Dothideomycetidae</taxon>
        <taxon>Cladosporiales</taxon>
        <taxon>Cladosporiaceae</taxon>
        <taxon>Cryoendolithus</taxon>
    </lineage>
</organism>
<evidence type="ECO:0000256" key="3">
    <source>
        <dbReference type="ARBA" id="ARBA00005227"/>
    </source>
</evidence>
<name>A0A1V8TKP2_9PEZI</name>
<evidence type="ECO:0000313" key="10">
    <source>
        <dbReference type="EMBL" id="OQO11821.1"/>
    </source>
</evidence>
<feature type="transmembrane region" description="Helical" evidence="9">
    <location>
        <begin position="599"/>
        <end position="627"/>
    </location>
</feature>
<evidence type="ECO:0000256" key="2">
    <source>
        <dbReference type="ARBA" id="ARBA00004555"/>
    </source>
</evidence>
<evidence type="ECO:0000256" key="1">
    <source>
        <dbReference type="ARBA" id="ARBA00004141"/>
    </source>
</evidence>
<feature type="signal peptide" evidence="9">
    <location>
        <begin position="1"/>
        <end position="17"/>
    </location>
</feature>
<dbReference type="STRING" id="1507870.A0A1V8TKP2"/>
<proteinExistence type="inferred from homology"/>
<gene>
    <name evidence="10" type="ORF">B0A48_03548</name>
</gene>
<feature type="transmembrane region" description="Helical" evidence="9">
    <location>
        <begin position="440"/>
        <end position="465"/>
    </location>
</feature>
<sequence length="709" mass="78495">MAIWAILLLACLQCVQAFYIPGWSIKSWRDGDSIPLFVNKIYSDNTQIQYAYSELPFVCAPSGRTRPGTGLISGSNVALNLGEVLRGDRIMVSDYELEMLKDDEAHYLCSHKVDRAGLRKAVEVVKNGYMAEWIVDNLPAATSFVTVDKSRKYYSSGFKMGHSDHDAVTGKQRFFINNHVTIVIRYHTAPGRDGQQGKKVIVGFEAYPKSIEAGNRVNGLPADLHSVQRGMELTMARNATNMTLTRDLDTSYTPTEIDDGALDATLTIPYSYSVYFREDEKLEWANRWDLYFVNQEDGTKVHWLAIVNSLVILAVLTAIVAVILARTIRGEIKGLTEGMLEDGKIRLGKFSKGLRSPRKSNEKGGLLEQVDADPADDAASDDEAAEDVTGWKLIHGDVFRTPAHGHVLAPLVGSGVQLIIMCLGLLVLSCFGVLNPSFRGGFISVGIFLFILAGAFSGYFSGRLYRTFGGTLWKHNAVVTASLFPGLLFATIFILNLFVWANASSTAIPLGTLFALLALWLLIQLPLVYIGCWYGFARAGPYNHPIKANAVPRQIPAQPWYLRTLQAILIAGSIPFAVMFIELLFVFRNLWQDKSGHYYVFGFLAVVFVILILVVMETTVIAVYIQLCAENHAWHMRSFLLGSSSAVWIFAYCAYYYTYHLHIQGLVSGVLFFCYAGLACGVYGLAMGSVGFLTGYGFVRKVYGVVKVD</sequence>
<evidence type="ECO:0000256" key="7">
    <source>
        <dbReference type="ARBA" id="ARBA00023034"/>
    </source>
</evidence>
<keyword evidence="11" id="KW-1185">Reference proteome</keyword>
<feature type="transmembrane region" description="Helical" evidence="9">
    <location>
        <begin position="303"/>
        <end position="325"/>
    </location>
</feature>